<reference evidence="3" key="1">
    <citation type="journal article" date="2020" name="Nature">
        <title>Giant virus diversity and host interactions through global metagenomics.</title>
        <authorList>
            <person name="Schulz F."/>
            <person name="Roux S."/>
            <person name="Paez-Espino D."/>
            <person name="Jungbluth S."/>
            <person name="Walsh D.A."/>
            <person name="Denef V.J."/>
            <person name="McMahon K.D."/>
            <person name="Konstantinidis K.T."/>
            <person name="Eloe-Fadrosh E.A."/>
            <person name="Kyrpides N.C."/>
            <person name="Woyke T."/>
        </authorList>
    </citation>
    <scope>NUCLEOTIDE SEQUENCE</scope>
    <source>
        <strain evidence="3">GVMAG-M-3300023179-33</strain>
    </source>
</reference>
<feature type="transmembrane region" description="Helical" evidence="2">
    <location>
        <begin position="131"/>
        <end position="150"/>
    </location>
</feature>
<evidence type="ECO:0000256" key="1">
    <source>
        <dbReference type="SAM" id="MobiDB-lite"/>
    </source>
</evidence>
<dbReference type="AlphaFoldDB" id="A0A6C0EFM9"/>
<keyword evidence="2" id="KW-0812">Transmembrane</keyword>
<feature type="region of interest" description="Disordered" evidence="1">
    <location>
        <begin position="220"/>
        <end position="244"/>
    </location>
</feature>
<organism evidence="3">
    <name type="scientific">viral metagenome</name>
    <dbReference type="NCBI Taxonomy" id="1070528"/>
    <lineage>
        <taxon>unclassified sequences</taxon>
        <taxon>metagenomes</taxon>
        <taxon>organismal metagenomes</taxon>
    </lineage>
</organism>
<proteinExistence type="predicted"/>
<accession>A0A6C0EFM9</accession>
<evidence type="ECO:0000256" key="2">
    <source>
        <dbReference type="SAM" id="Phobius"/>
    </source>
</evidence>
<keyword evidence="2" id="KW-0472">Membrane</keyword>
<evidence type="ECO:0000313" key="3">
    <source>
        <dbReference type="EMBL" id="QHT27401.1"/>
    </source>
</evidence>
<dbReference type="EMBL" id="MN739822">
    <property type="protein sequence ID" value="QHT27401.1"/>
    <property type="molecule type" value="Genomic_DNA"/>
</dbReference>
<name>A0A6C0EFM9_9ZZZZ</name>
<protein>
    <submittedName>
        <fullName evidence="3">Uncharacterized protein</fullName>
    </submittedName>
</protein>
<keyword evidence="2" id="KW-1133">Transmembrane helix</keyword>
<feature type="transmembrane region" description="Helical" evidence="2">
    <location>
        <begin position="191"/>
        <end position="208"/>
    </location>
</feature>
<sequence length="244" mass="29061">MEYSINLYLSFLVGIVLKIYDDIIDEKLNVNVLYIDFLKYFVITLFSIIFYNDIIFSILWFYVSFLSHLMDIFYTSKLEKSNDTIKNKDLLALNDNIWKYLYVIAGCFIFYHTIVNYSSFKNFTIFNYKNLTFLINILISSIIVLGDIYFTPEHSSGNKLYARICVFVLLNIFIYYMTFFSNYIYQGNYSIMLLFIGFLIASISFLSFDKFKMFDSLKNKESNKHENEVNDKVNKDKQENKEEN</sequence>
<feature type="transmembrane region" description="Helical" evidence="2">
    <location>
        <begin position="97"/>
        <end position="119"/>
    </location>
</feature>
<feature type="transmembrane region" description="Helical" evidence="2">
    <location>
        <begin position="162"/>
        <end position="185"/>
    </location>
</feature>